<evidence type="ECO:0000313" key="4">
    <source>
        <dbReference type="Proteomes" id="UP000244989"/>
    </source>
</evidence>
<dbReference type="OrthoDB" id="4266126at2"/>
<organism evidence="3 4">
    <name type="scientific">Corynebacterium yudongzhengii</name>
    <dbReference type="NCBI Taxonomy" id="2080740"/>
    <lineage>
        <taxon>Bacteria</taxon>
        <taxon>Bacillati</taxon>
        <taxon>Actinomycetota</taxon>
        <taxon>Actinomycetes</taxon>
        <taxon>Mycobacteriales</taxon>
        <taxon>Corynebacteriaceae</taxon>
        <taxon>Corynebacterium</taxon>
    </lineage>
</organism>
<dbReference type="RefSeq" id="WP_108432402.1">
    <property type="nucleotide sequence ID" value="NZ_CP026947.1"/>
</dbReference>
<comment type="caution">
    <text evidence="3">The sequence shown here is derived from an EMBL/GenBank/DDBJ whole genome shotgun (WGS) entry which is preliminary data.</text>
</comment>
<protein>
    <recommendedName>
        <fullName evidence="2">Septum formation-related domain-containing protein</fullName>
    </recommendedName>
</protein>
<name>A0A2U1T818_9CORY</name>
<dbReference type="Pfam" id="PF13845">
    <property type="entry name" value="Septum_form"/>
    <property type="match status" value="1"/>
</dbReference>
<accession>A0A2U1T818</accession>
<dbReference type="InterPro" id="IPR026004">
    <property type="entry name" value="Septum_form"/>
</dbReference>
<evidence type="ECO:0000259" key="2">
    <source>
        <dbReference type="Pfam" id="PF13845"/>
    </source>
</evidence>
<dbReference type="AlphaFoldDB" id="A0A2U1T818"/>
<proteinExistence type="predicted"/>
<dbReference type="EMBL" id="QEEZ01000005">
    <property type="protein sequence ID" value="PWC02146.1"/>
    <property type="molecule type" value="Genomic_DNA"/>
</dbReference>
<sequence length="352" mass="37199">MTSPGSNSWRSAAAIRTSLVAALVGAVAVGSYGLASQSQGNGATAEGASATEEASPTTTAAPFTTADAGTCLTWSLNADGEIEQFERADCEGEHRFEVSTREDLATYPTSEFGADAERPGITRQAQLREELCEAPTLRYLDGQFDPAGRYTIASILPPEDKWAEGDRTLLCGLQSTDGEGNVLATSGYVAQQDQARTFEPGDCVAIDSADQLSAVECSEPHQLEVTETVDLNPVFENEVPDVEKQDEHLLEACTAAGEDYVGGGDKLREMELTPYWIPVPPASWAGGSRSTNCYLVHAHEEGGFSVLTGSAADPENFQVDEAAPAEEPSGEASMEQGPAEAETGDSDQPQVH</sequence>
<feature type="region of interest" description="Disordered" evidence="1">
    <location>
        <begin position="308"/>
        <end position="352"/>
    </location>
</feature>
<feature type="compositionally biased region" description="Low complexity" evidence="1">
    <location>
        <begin position="321"/>
        <end position="333"/>
    </location>
</feature>
<feature type="domain" description="Septum formation-related" evidence="2">
    <location>
        <begin position="68"/>
        <end position="293"/>
    </location>
</feature>
<evidence type="ECO:0000313" key="3">
    <source>
        <dbReference type="EMBL" id="PWC02146.1"/>
    </source>
</evidence>
<dbReference type="KEGG" id="cyz:C3B44_11015"/>
<dbReference type="Proteomes" id="UP000244989">
    <property type="component" value="Unassembled WGS sequence"/>
</dbReference>
<reference evidence="4" key="1">
    <citation type="submission" date="2018-04" db="EMBL/GenBank/DDBJ databases">
        <authorList>
            <person name="Liu S."/>
            <person name="Wang Z."/>
            <person name="Li J."/>
        </authorList>
    </citation>
    <scope>NUCLEOTIDE SEQUENCE [LARGE SCALE GENOMIC DNA]</scope>
    <source>
        <strain evidence="4">2189</strain>
    </source>
</reference>
<keyword evidence="4" id="KW-1185">Reference proteome</keyword>
<feature type="region of interest" description="Disordered" evidence="1">
    <location>
        <begin position="35"/>
        <end position="63"/>
    </location>
</feature>
<gene>
    <name evidence="3" type="ORF">DF222_03380</name>
</gene>
<evidence type="ECO:0000256" key="1">
    <source>
        <dbReference type="SAM" id="MobiDB-lite"/>
    </source>
</evidence>